<keyword evidence="8" id="KW-1185">Reference proteome</keyword>
<name>A0A7L2A6C9_LEILU</name>
<dbReference type="GO" id="GO:0061044">
    <property type="term" value="P:negative regulation of vascular wound healing"/>
    <property type="evidence" value="ECO:0007669"/>
    <property type="project" value="TreeGrafter"/>
</dbReference>
<evidence type="ECO:0000256" key="1">
    <source>
        <dbReference type="ARBA" id="ARBA00040523"/>
    </source>
</evidence>
<evidence type="ECO:0000256" key="3">
    <source>
        <dbReference type="ARBA" id="ARBA00043166"/>
    </source>
</evidence>
<sequence>PGRVSQLVTDFGLRLFRAALSPRGDTNVALAPLGVTSVLVALQVATAGRGRQQLEEATGFSIDAPGVSAELRGLLAALRGPGHALEVARGLFVARGVTLRRGFVTRLGRALGPPLSIAHLERRPGEGARGGINAWARQKTRGLVTGLVPPGAVGPQTRLVLACALSFRGLWGIPVSPKATQARPFHRPDGTDVTVPMMALTGRFPCGDFESPSGVPFTVAEVPYAGGEVSLLLVAPLERGVPIVTLSRLLDAQAVTAWVTRLSPAPRVVLLPRFSLETSWDLRGPLEALGVRDPFDPQSADFTPMSGEPRLALGPVLHKVRLEVTENGTEAASASAAVVYSRMAPLEILMDRPFLFLIRHRPTGAVLFVGQVTEP</sequence>
<accession>A0A7L2A6C9</accession>
<evidence type="ECO:0000313" key="7">
    <source>
        <dbReference type="EMBL" id="NXP41548.1"/>
    </source>
</evidence>
<evidence type="ECO:0000256" key="4">
    <source>
        <dbReference type="ARBA" id="ARBA00066062"/>
    </source>
</evidence>
<dbReference type="Proteomes" id="UP000524007">
    <property type="component" value="Unassembled WGS sequence"/>
</dbReference>
<dbReference type="PROSITE" id="PS00284">
    <property type="entry name" value="SERPIN"/>
    <property type="match status" value="1"/>
</dbReference>
<evidence type="ECO:0000256" key="2">
    <source>
        <dbReference type="ARBA" id="ARBA00041825"/>
    </source>
</evidence>
<feature type="non-terminal residue" evidence="7">
    <location>
        <position position="375"/>
    </location>
</feature>
<dbReference type="InterPro" id="IPR042178">
    <property type="entry name" value="Serpin_sf_1"/>
</dbReference>
<dbReference type="AlphaFoldDB" id="A0A7L2A6C9"/>
<dbReference type="PANTHER" id="PTHR11461:SF49">
    <property type="entry name" value="PLASMINOGEN ACTIVATOR INHIBITOR 1"/>
    <property type="match status" value="1"/>
</dbReference>
<dbReference type="Gene3D" id="3.30.497.10">
    <property type="entry name" value="Antithrombin, subunit I, domain 2"/>
    <property type="match status" value="1"/>
</dbReference>
<dbReference type="Pfam" id="PF00079">
    <property type="entry name" value="Serpin"/>
    <property type="match status" value="1"/>
</dbReference>
<dbReference type="InterPro" id="IPR042185">
    <property type="entry name" value="Serpin_sf_2"/>
</dbReference>
<dbReference type="GO" id="GO:0005615">
    <property type="term" value="C:extracellular space"/>
    <property type="evidence" value="ECO:0007669"/>
    <property type="project" value="InterPro"/>
</dbReference>
<dbReference type="InterPro" id="IPR036186">
    <property type="entry name" value="Serpin_sf"/>
</dbReference>
<feature type="non-terminal residue" evidence="7">
    <location>
        <position position="1"/>
    </location>
</feature>
<dbReference type="GO" id="GO:0010757">
    <property type="term" value="P:negative regulation of plasminogen activation"/>
    <property type="evidence" value="ECO:0007669"/>
    <property type="project" value="TreeGrafter"/>
</dbReference>
<evidence type="ECO:0000256" key="5">
    <source>
        <dbReference type="RuleBase" id="RU000411"/>
    </source>
</evidence>
<dbReference type="SUPFAM" id="SSF56574">
    <property type="entry name" value="Serpins"/>
    <property type="match status" value="1"/>
</dbReference>
<dbReference type="InterPro" id="IPR023796">
    <property type="entry name" value="Serpin_dom"/>
</dbReference>
<dbReference type="GO" id="GO:0004867">
    <property type="term" value="F:serine-type endopeptidase inhibitor activity"/>
    <property type="evidence" value="ECO:0007669"/>
    <property type="project" value="InterPro"/>
</dbReference>
<dbReference type="PANTHER" id="PTHR11461">
    <property type="entry name" value="SERINE PROTEASE INHIBITOR, SERPIN"/>
    <property type="match status" value="1"/>
</dbReference>
<dbReference type="InterPro" id="IPR023795">
    <property type="entry name" value="Serpin_CS"/>
</dbReference>
<gene>
    <name evidence="7" type="primary">Serpine1</name>
    <name evidence="7" type="ORF">LEILUT_R14474</name>
</gene>
<feature type="domain" description="Serpin" evidence="6">
    <location>
        <begin position="13"/>
        <end position="375"/>
    </location>
</feature>
<comment type="similarity">
    <text evidence="5">Belongs to the serpin family.</text>
</comment>
<organism evidence="7 8">
    <name type="scientific">Leiothrix lutea</name>
    <name type="common">Red-billed leiothrix</name>
    <name type="synonym">Sylvia lutea</name>
    <dbReference type="NCBI Taxonomy" id="36275"/>
    <lineage>
        <taxon>Eukaryota</taxon>
        <taxon>Metazoa</taxon>
        <taxon>Chordata</taxon>
        <taxon>Craniata</taxon>
        <taxon>Vertebrata</taxon>
        <taxon>Euteleostomi</taxon>
        <taxon>Archelosauria</taxon>
        <taxon>Archosauria</taxon>
        <taxon>Dinosauria</taxon>
        <taxon>Saurischia</taxon>
        <taxon>Theropoda</taxon>
        <taxon>Coelurosauria</taxon>
        <taxon>Aves</taxon>
        <taxon>Neognathae</taxon>
        <taxon>Neoaves</taxon>
        <taxon>Telluraves</taxon>
        <taxon>Australaves</taxon>
        <taxon>Passeriformes</taxon>
        <taxon>Sylvioidea</taxon>
        <taxon>Leiothrichidae</taxon>
        <taxon>Leiothrix</taxon>
    </lineage>
</organism>
<evidence type="ECO:0000313" key="8">
    <source>
        <dbReference type="Proteomes" id="UP000524007"/>
    </source>
</evidence>
<protein>
    <recommendedName>
        <fullName evidence="1">Plasminogen activator inhibitor 1</fullName>
    </recommendedName>
    <alternativeName>
        <fullName evidence="2">Endothelial plasminogen activator inhibitor</fullName>
    </alternativeName>
    <alternativeName>
        <fullName evidence="3">Serpin E1</fullName>
    </alternativeName>
</protein>
<evidence type="ECO:0000259" key="6">
    <source>
        <dbReference type="SMART" id="SM00093"/>
    </source>
</evidence>
<dbReference type="Gene3D" id="2.30.39.10">
    <property type="entry name" value="Alpha-1-antitrypsin, domain 1"/>
    <property type="match status" value="1"/>
</dbReference>
<comment type="subunit">
    <text evidence="4">Forms a heterodimer with TMPRSS7. Interacts with VTN. Binds LRP1B; binding is followed by internalization and degradation. Interacts with PPP1CB. In complex with PLAU/uPA, interacts with PLAUR/uPAR. Interacts with SORL1 and LRP1, either alone or in complex with PLAU; these interactions are abolished in the presence of LRPAP1/RAP. The ternary complex composed of PLAUR-PLAU-PAI1 also interacts with SORL1. Interacts with PLAT/tPA. Also interacts with SORL1, when complexed to PLAT/tPA.</text>
</comment>
<dbReference type="InterPro" id="IPR000215">
    <property type="entry name" value="Serpin_fam"/>
</dbReference>
<dbReference type="SMART" id="SM00093">
    <property type="entry name" value="SERPIN"/>
    <property type="match status" value="1"/>
</dbReference>
<proteinExistence type="inferred from homology"/>
<dbReference type="EMBL" id="VXBY01004531">
    <property type="protein sequence ID" value="NXP41548.1"/>
    <property type="molecule type" value="Genomic_DNA"/>
</dbReference>
<reference evidence="7 8" key="1">
    <citation type="submission" date="2019-09" db="EMBL/GenBank/DDBJ databases">
        <title>Bird 10,000 Genomes (B10K) Project - Family phase.</title>
        <authorList>
            <person name="Zhang G."/>
        </authorList>
    </citation>
    <scope>NUCLEOTIDE SEQUENCE [LARGE SCALE GENOMIC DNA]</scope>
    <source>
        <strain evidence="7">B10K-DU-002-43</strain>
        <tissue evidence="7">Muscle</tissue>
    </source>
</reference>
<comment type="caution">
    <text evidence="7">The sequence shown here is derived from an EMBL/GenBank/DDBJ whole genome shotgun (WGS) entry which is preliminary data.</text>
</comment>